<feature type="transmembrane region" description="Helical" evidence="6">
    <location>
        <begin position="320"/>
        <end position="339"/>
    </location>
</feature>
<comment type="caution">
    <text evidence="8">The sequence shown here is derived from an EMBL/GenBank/DDBJ whole genome shotgun (WGS) entry which is preliminary data.</text>
</comment>
<evidence type="ECO:0000313" key="8">
    <source>
        <dbReference type="EMBL" id="KAJ7697161.1"/>
    </source>
</evidence>
<feature type="transmembrane region" description="Helical" evidence="6">
    <location>
        <begin position="270"/>
        <end position="294"/>
    </location>
</feature>
<dbReference type="InterPro" id="IPR020846">
    <property type="entry name" value="MFS_dom"/>
</dbReference>
<evidence type="ECO:0000256" key="4">
    <source>
        <dbReference type="ARBA" id="ARBA00022989"/>
    </source>
</evidence>
<evidence type="ECO:0000256" key="5">
    <source>
        <dbReference type="ARBA" id="ARBA00023136"/>
    </source>
</evidence>
<dbReference type="EMBL" id="JARKIE010000031">
    <property type="protein sequence ID" value="KAJ7697161.1"/>
    <property type="molecule type" value="Genomic_DNA"/>
</dbReference>
<evidence type="ECO:0000256" key="1">
    <source>
        <dbReference type="ARBA" id="ARBA00004141"/>
    </source>
</evidence>
<dbReference type="InterPro" id="IPR036259">
    <property type="entry name" value="MFS_trans_sf"/>
</dbReference>
<dbReference type="GO" id="GO:0005886">
    <property type="term" value="C:plasma membrane"/>
    <property type="evidence" value="ECO:0007669"/>
    <property type="project" value="TreeGrafter"/>
</dbReference>
<comment type="subcellular location">
    <subcellularLocation>
        <location evidence="1">Membrane</location>
        <topology evidence="1">Multi-pass membrane protein</topology>
    </subcellularLocation>
</comment>
<dbReference type="SUPFAM" id="SSF103473">
    <property type="entry name" value="MFS general substrate transporter"/>
    <property type="match status" value="1"/>
</dbReference>
<feature type="domain" description="Major facilitator superfamily (MFS) profile" evidence="7">
    <location>
        <begin position="1"/>
        <end position="432"/>
    </location>
</feature>
<dbReference type="PANTHER" id="PTHR23502:SF51">
    <property type="entry name" value="QUINIDINE RESISTANCE PROTEIN 1-RELATED"/>
    <property type="match status" value="1"/>
</dbReference>
<dbReference type="Pfam" id="PF07690">
    <property type="entry name" value="MFS_1"/>
    <property type="match status" value="1"/>
</dbReference>
<dbReference type="PANTHER" id="PTHR23502">
    <property type="entry name" value="MAJOR FACILITATOR SUPERFAMILY"/>
    <property type="match status" value="1"/>
</dbReference>
<accession>A0AAD7DQ89</accession>
<keyword evidence="3 6" id="KW-0812">Transmembrane</keyword>
<proteinExistence type="predicted"/>
<keyword evidence="9" id="KW-1185">Reference proteome</keyword>
<dbReference type="InterPro" id="IPR011701">
    <property type="entry name" value="MFS"/>
</dbReference>
<feature type="transmembrane region" description="Helical" evidence="6">
    <location>
        <begin position="387"/>
        <end position="404"/>
    </location>
</feature>
<dbReference type="AlphaFoldDB" id="A0AAD7DQ89"/>
<keyword evidence="2" id="KW-0813">Transport</keyword>
<keyword evidence="4 6" id="KW-1133">Transmembrane helix</keyword>
<evidence type="ECO:0000313" key="9">
    <source>
        <dbReference type="Proteomes" id="UP001221757"/>
    </source>
</evidence>
<feature type="transmembrane region" description="Helical" evidence="6">
    <location>
        <begin position="73"/>
        <end position="91"/>
    </location>
</feature>
<name>A0AAD7DQ89_MYCRO</name>
<evidence type="ECO:0000256" key="6">
    <source>
        <dbReference type="SAM" id="Phobius"/>
    </source>
</evidence>
<protein>
    <submittedName>
        <fullName evidence="8">Major facilitator superfamily domain-containing protein</fullName>
    </submittedName>
</protein>
<sequence length="432" mass="46804">MIVPLIQFRLSRTGASCSPLSANIYFPAIPTLVLAFDKSVELIKLTVTSNMVFQGISSMFWGTLLDSYGRRHGMFILCLLLLALSCIGLALTPTRDYWLLLFLRCFQAVWSASTVGIGAGFLGDISARAERAGFLGAHSIGTMVRAHLPRVSAPTEDIPGWALLTRAWGHIPFACFLPETLCVVVGNGSVLPPTIYYPVVPVIGRHTSKSGTTARPVFPRKAFQNPLRLLLHVDVALLLISNGFVYSVFYGVTASISTVFYRTYPQLSEAELGLCFLTVGGGIVFGSLFCGKVLDRDYQRVRRTETTDDAFPIEKARVRLSPVLLAVFVTSCIGYAWCIDRRTNIAGLVILLLGVGLVSIAVMNLIQTLMLDLIPQKMSSITACNNLVRSGLGAGMVSVIQPLLDALGTGYAYLFLGGISALMGPWCTLSYA</sequence>
<dbReference type="Proteomes" id="UP001221757">
    <property type="component" value="Unassembled WGS sequence"/>
</dbReference>
<organism evidence="8 9">
    <name type="scientific">Mycena rosella</name>
    <name type="common">Pink bonnet</name>
    <name type="synonym">Agaricus rosellus</name>
    <dbReference type="NCBI Taxonomy" id="1033263"/>
    <lineage>
        <taxon>Eukaryota</taxon>
        <taxon>Fungi</taxon>
        <taxon>Dikarya</taxon>
        <taxon>Basidiomycota</taxon>
        <taxon>Agaricomycotina</taxon>
        <taxon>Agaricomycetes</taxon>
        <taxon>Agaricomycetidae</taxon>
        <taxon>Agaricales</taxon>
        <taxon>Marasmiineae</taxon>
        <taxon>Mycenaceae</taxon>
        <taxon>Mycena</taxon>
    </lineage>
</organism>
<evidence type="ECO:0000256" key="3">
    <source>
        <dbReference type="ARBA" id="ARBA00022692"/>
    </source>
</evidence>
<feature type="transmembrane region" description="Helical" evidence="6">
    <location>
        <begin position="410"/>
        <end position="429"/>
    </location>
</feature>
<feature type="transmembrane region" description="Helical" evidence="6">
    <location>
        <begin position="345"/>
        <end position="366"/>
    </location>
</feature>
<dbReference type="PROSITE" id="PS50850">
    <property type="entry name" value="MFS"/>
    <property type="match status" value="1"/>
</dbReference>
<evidence type="ECO:0000256" key="2">
    <source>
        <dbReference type="ARBA" id="ARBA00022448"/>
    </source>
</evidence>
<feature type="transmembrane region" description="Helical" evidence="6">
    <location>
        <begin position="229"/>
        <end position="250"/>
    </location>
</feature>
<evidence type="ECO:0000259" key="7">
    <source>
        <dbReference type="PROSITE" id="PS50850"/>
    </source>
</evidence>
<keyword evidence="5 6" id="KW-0472">Membrane</keyword>
<dbReference type="Gene3D" id="1.20.1250.20">
    <property type="entry name" value="MFS general substrate transporter like domains"/>
    <property type="match status" value="1"/>
</dbReference>
<reference evidence="8" key="1">
    <citation type="submission" date="2023-03" db="EMBL/GenBank/DDBJ databases">
        <title>Massive genome expansion in bonnet fungi (Mycena s.s.) driven by repeated elements and novel gene families across ecological guilds.</title>
        <authorList>
            <consortium name="Lawrence Berkeley National Laboratory"/>
            <person name="Harder C.B."/>
            <person name="Miyauchi S."/>
            <person name="Viragh M."/>
            <person name="Kuo A."/>
            <person name="Thoen E."/>
            <person name="Andreopoulos B."/>
            <person name="Lu D."/>
            <person name="Skrede I."/>
            <person name="Drula E."/>
            <person name="Henrissat B."/>
            <person name="Morin E."/>
            <person name="Kohler A."/>
            <person name="Barry K."/>
            <person name="LaButti K."/>
            <person name="Morin E."/>
            <person name="Salamov A."/>
            <person name="Lipzen A."/>
            <person name="Mereny Z."/>
            <person name="Hegedus B."/>
            <person name="Baldrian P."/>
            <person name="Stursova M."/>
            <person name="Weitz H."/>
            <person name="Taylor A."/>
            <person name="Grigoriev I.V."/>
            <person name="Nagy L.G."/>
            <person name="Martin F."/>
            <person name="Kauserud H."/>
        </authorList>
    </citation>
    <scope>NUCLEOTIDE SEQUENCE</scope>
    <source>
        <strain evidence="8">CBHHK067</strain>
    </source>
</reference>
<feature type="transmembrane region" description="Helical" evidence="6">
    <location>
        <begin position="97"/>
        <end position="122"/>
    </location>
</feature>
<gene>
    <name evidence="8" type="ORF">B0H17DRAFT_1265675</name>
</gene>
<dbReference type="GO" id="GO:0022857">
    <property type="term" value="F:transmembrane transporter activity"/>
    <property type="evidence" value="ECO:0007669"/>
    <property type="project" value="InterPro"/>
</dbReference>